<dbReference type="PANTHER" id="PTHR21622:SF4">
    <property type="entry name" value="CHCH DOMAIN-CONTAINING PROTEIN-RELATED"/>
    <property type="match status" value="1"/>
</dbReference>
<dbReference type="AlphaFoldDB" id="A0A0M3K401"/>
<sequence length="270" mass="30768">MFRRLLAWLSSKNSIGNQESSVEASSSNGRLNERSEKDERIMMSAEEYHKAIPSSHEYLLDYKRIKRPLGARFADGTINWQCDCMGGGSMVAHRCGHYFRIMYKCMSGLNDSEDVTEKCAEPFIDWTCCMQQIFLNTKFAKMGNMLEKESSRVECDGKVVVTKNSHKISNKDVLLRMSGDEYWQPLKDKQIAEYLDENSESDKDEGGVLPNGDINLKCVCLQSALAHRCGHLLRDAILCFNNSQTSPRGIDCDQIFIRQIECQDSFERIA</sequence>
<organism evidence="4">
    <name type="scientific">Anisakis simplex</name>
    <name type="common">Herring worm</name>
    <dbReference type="NCBI Taxonomy" id="6269"/>
    <lineage>
        <taxon>Eukaryota</taxon>
        <taxon>Metazoa</taxon>
        <taxon>Ecdysozoa</taxon>
        <taxon>Nematoda</taxon>
        <taxon>Chromadorea</taxon>
        <taxon>Rhabditida</taxon>
        <taxon>Spirurina</taxon>
        <taxon>Ascaridomorpha</taxon>
        <taxon>Ascaridoidea</taxon>
        <taxon>Anisakidae</taxon>
        <taxon>Anisakis</taxon>
        <taxon>Anisakis simplex complex</taxon>
    </lineage>
</organism>
<dbReference type="InterPro" id="IPR039289">
    <property type="entry name" value="CHCHD4"/>
</dbReference>
<keyword evidence="3" id="KW-1185">Reference proteome</keyword>
<dbReference type="EMBL" id="UYRR01032111">
    <property type="protein sequence ID" value="VDK54232.1"/>
    <property type="molecule type" value="Genomic_DNA"/>
</dbReference>
<dbReference type="GO" id="GO:0005758">
    <property type="term" value="C:mitochondrial intermembrane space"/>
    <property type="evidence" value="ECO:0007669"/>
    <property type="project" value="TreeGrafter"/>
</dbReference>
<gene>
    <name evidence="2" type="ORF">ASIM_LOCUS15099</name>
</gene>
<dbReference type="GO" id="GO:0015035">
    <property type="term" value="F:protein-disulfide reductase activity"/>
    <property type="evidence" value="ECO:0007669"/>
    <property type="project" value="InterPro"/>
</dbReference>
<dbReference type="GO" id="GO:0045041">
    <property type="term" value="P:protein import into mitochondrial intermembrane space"/>
    <property type="evidence" value="ECO:0007669"/>
    <property type="project" value="InterPro"/>
</dbReference>
<dbReference type="WBParaSite" id="ASIM_0001569201-mRNA-1">
    <property type="protein sequence ID" value="ASIM_0001569201-mRNA-1"/>
    <property type="gene ID" value="ASIM_0001569201"/>
</dbReference>
<reference evidence="4" key="1">
    <citation type="submission" date="2017-02" db="UniProtKB">
        <authorList>
            <consortium name="WormBaseParasite"/>
        </authorList>
    </citation>
    <scope>IDENTIFICATION</scope>
</reference>
<protein>
    <submittedName>
        <fullName evidence="4">CHCH domain-containing protein</fullName>
    </submittedName>
</protein>
<dbReference type="Gene3D" id="1.10.287.2900">
    <property type="match status" value="2"/>
</dbReference>
<keyword evidence="1" id="KW-1015">Disulfide bond</keyword>
<accession>A0A0M3K401</accession>
<dbReference type="Proteomes" id="UP000267096">
    <property type="component" value="Unassembled WGS sequence"/>
</dbReference>
<name>A0A0M3K401_ANISI</name>
<evidence type="ECO:0000313" key="4">
    <source>
        <dbReference type="WBParaSite" id="ASIM_0001569201-mRNA-1"/>
    </source>
</evidence>
<proteinExistence type="predicted"/>
<evidence type="ECO:0000256" key="1">
    <source>
        <dbReference type="ARBA" id="ARBA00023157"/>
    </source>
</evidence>
<dbReference type="PANTHER" id="PTHR21622">
    <property type="entry name" value="COILED-COIL-HELIX-COILED-COIL-HELIX DOMAIN CONTAINING 4"/>
    <property type="match status" value="1"/>
</dbReference>
<dbReference type="OrthoDB" id="7481291at2759"/>
<reference evidence="2 3" key="2">
    <citation type="submission" date="2018-11" db="EMBL/GenBank/DDBJ databases">
        <authorList>
            <consortium name="Pathogen Informatics"/>
        </authorList>
    </citation>
    <scope>NUCLEOTIDE SEQUENCE [LARGE SCALE GENOMIC DNA]</scope>
</reference>
<evidence type="ECO:0000313" key="3">
    <source>
        <dbReference type="Proteomes" id="UP000267096"/>
    </source>
</evidence>
<evidence type="ECO:0000313" key="2">
    <source>
        <dbReference type="EMBL" id="VDK54232.1"/>
    </source>
</evidence>